<gene>
    <name evidence="3" type="ORF">TCDM_13252</name>
</gene>
<comment type="caution">
    <text evidence="3">The sequence shown here is derived from an EMBL/GenBank/DDBJ whole genome shotgun (WGS) entry which is preliminary data.</text>
</comment>
<dbReference type="EMBL" id="AYLP01000913">
    <property type="protein sequence ID" value="ESS55288.1"/>
    <property type="molecule type" value="Genomic_DNA"/>
</dbReference>
<dbReference type="AlphaFoldDB" id="V5AT67"/>
<name>V5AT67_TRYCR</name>
<evidence type="ECO:0000256" key="2">
    <source>
        <dbReference type="SAM" id="SignalP"/>
    </source>
</evidence>
<feature type="signal peptide" evidence="2">
    <location>
        <begin position="1"/>
        <end position="15"/>
    </location>
</feature>
<feature type="chain" id="PRO_5012249288" description="Secreted protein" evidence="2">
    <location>
        <begin position="16"/>
        <end position="218"/>
    </location>
</feature>
<evidence type="ECO:0000313" key="4">
    <source>
        <dbReference type="Proteomes" id="UP000017861"/>
    </source>
</evidence>
<proteinExistence type="predicted"/>
<keyword evidence="2" id="KW-0732">Signal</keyword>
<dbReference type="Proteomes" id="UP000017861">
    <property type="component" value="Unassembled WGS sequence"/>
</dbReference>
<protein>
    <recommendedName>
        <fullName evidence="5">Secreted protein</fullName>
    </recommendedName>
</protein>
<organism evidence="3 4">
    <name type="scientific">Trypanosoma cruzi Dm28c</name>
    <dbReference type="NCBI Taxonomy" id="1416333"/>
    <lineage>
        <taxon>Eukaryota</taxon>
        <taxon>Discoba</taxon>
        <taxon>Euglenozoa</taxon>
        <taxon>Kinetoplastea</taxon>
        <taxon>Metakinetoplastina</taxon>
        <taxon>Trypanosomatida</taxon>
        <taxon>Trypanosomatidae</taxon>
        <taxon>Trypanosoma</taxon>
        <taxon>Schizotrypanum</taxon>
    </lineage>
</organism>
<sequence length="218" mass="23809">MLQCSLMLLVHSVLAAAAFRGNEKEICTESAPWLSSSLEMLHGVWRYCSEMPNHHARGHDTEWKTSFFCVSAWCGCGHVGLVGTMAAACGCHSVLSEICCHVFTCVLLGGQCAGGCAIAGWRERSGRKCVSAAVRSRAGCLAAEGTARPAQHRFCRASSITLQHRNRRHQHAARQRMPPPPRVRPEGTRLMLRSEGAIRVAQRLAHKLLADSAHYTGH</sequence>
<reference evidence="3 4" key="1">
    <citation type="journal article" date="2014" name="Genome Announc.">
        <title>Trypanosoma cruzi Clone Dm28c Draft Genome Sequence.</title>
        <authorList>
            <person name="Grisard E.C."/>
            <person name="Teixeira S.M."/>
            <person name="de Almeida L.G."/>
            <person name="Stoco P.H."/>
            <person name="Gerber A.L."/>
            <person name="Talavera-Lopez C."/>
            <person name="Lima O.C."/>
            <person name="Andersson B."/>
            <person name="de Vasconcelos A.T."/>
        </authorList>
    </citation>
    <scope>NUCLEOTIDE SEQUENCE [LARGE SCALE GENOMIC DNA]</scope>
    <source>
        <strain evidence="3 4">Dm28c</strain>
    </source>
</reference>
<dbReference type="VEuPathDB" id="TriTrypDB:TCDM_13252"/>
<evidence type="ECO:0000256" key="1">
    <source>
        <dbReference type="SAM" id="MobiDB-lite"/>
    </source>
</evidence>
<feature type="region of interest" description="Disordered" evidence="1">
    <location>
        <begin position="167"/>
        <end position="187"/>
    </location>
</feature>
<evidence type="ECO:0008006" key="5">
    <source>
        <dbReference type="Google" id="ProtNLM"/>
    </source>
</evidence>
<evidence type="ECO:0000313" key="3">
    <source>
        <dbReference type="EMBL" id="ESS55288.1"/>
    </source>
</evidence>
<accession>V5AT67</accession>
<dbReference type="OrthoDB" id="10534967at2759"/>